<gene>
    <name evidence="3" type="ORF">CQA01_38350</name>
</gene>
<evidence type="ECO:0000313" key="4">
    <source>
        <dbReference type="Proteomes" id="UP000321301"/>
    </source>
</evidence>
<comment type="caution">
    <text evidence="3">The sequence shown here is derived from an EMBL/GenBank/DDBJ whole genome shotgun (WGS) entry which is preliminary data.</text>
</comment>
<feature type="domain" description="Sialate O-acetylesterase" evidence="2">
    <location>
        <begin position="259"/>
        <end position="342"/>
    </location>
</feature>
<dbReference type="InterPro" id="IPR039329">
    <property type="entry name" value="SIAE"/>
</dbReference>
<dbReference type="Pfam" id="PF03629">
    <property type="entry name" value="SASA"/>
    <property type="match status" value="1"/>
</dbReference>
<dbReference type="RefSeq" id="WP_040415079.1">
    <property type="nucleotide sequence ID" value="NZ_BJYV01000021.1"/>
</dbReference>
<dbReference type="SUPFAM" id="SSF52266">
    <property type="entry name" value="SGNH hydrolase"/>
    <property type="match status" value="1"/>
</dbReference>
<dbReference type="GO" id="GO:0001681">
    <property type="term" value="F:sialate O-acetylesterase activity"/>
    <property type="evidence" value="ECO:0007669"/>
    <property type="project" value="InterPro"/>
</dbReference>
<evidence type="ECO:0000313" key="3">
    <source>
        <dbReference type="EMBL" id="GEO23301.1"/>
    </source>
</evidence>
<protein>
    <submittedName>
        <fullName evidence="3">9-O-acetylesterase</fullName>
    </submittedName>
</protein>
<organism evidence="3 4">
    <name type="scientific">Cyclobacterium qasimii</name>
    <dbReference type="NCBI Taxonomy" id="1350429"/>
    <lineage>
        <taxon>Bacteria</taxon>
        <taxon>Pseudomonadati</taxon>
        <taxon>Bacteroidota</taxon>
        <taxon>Cytophagia</taxon>
        <taxon>Cytophagales</taxon>
        <taxon>Cyclobacteriaceae</taxon>
        <taxon>Cyclobacterium</taxon>
    </lineage>
</organism>
<name>A0A512CGE4_9BACT</name>
<dbReference type="InterPro" id="IPR036514">
    <property type="entry name" value="SGNH_hydro_sf"/>
</dbReference>
<keyword evidence="1" id="KW-0378">Hydrolase</keyword>
<evidence type="ECO:0000256" key="1">
    <source>
        <dbReference type="ARBA" id="ARBA00022801"/>
    </source>
</evidence>
<dbReference type="EMBL" id="BJYV01000021">
    <property type="protein sequence ID" value="GEO23301.1"/>
    <property type="molecule type" value="Genomic_DNA"/>
</dbReference>
<dbReference type="Proteomes" id="UP000321301">
    <property type="component" value="Unassembled WGS sequence"/>
</dbReference>
<dbReference type="PANTHER" id="PTHR22901:SF0">
    <property type="entry name" value="SIALATE O-ACETYLESTERASE"/>
    <property type="match status" value="1"/>
</dbReference>
<keyword evidence="4" id="KW-1185">Reference proteome</keyword>
<proteinExistence type="predicted"/>
<dbReference type="InterPro" id="IPR005181">
    <property type="entry name" value="SASA"/>
</dbReference>
<dbReference type="GO" id="GO:0005975">
    <property type="term" value="P:carbohydrate metabolic process"/>
    <property type="evidence" value="ECO:0007669"/>
    <property type="project" value="TreeGrafter"/>
</dbReference>
<dbReference type="PANTHER" id="PTHR22901">
    <property type="entry name" value="SIALATE O-ACETYLESTERASE"/>
    <property type="match status" value="1"/>
</dbReference>
<dbReference type="AlphaFoldDB" id="A0A512CGE4"/>
<sequence length="485" mass="54652">MKRIVLFAALFLILFQVKAALELPKVFADHMVLQRGQEIPVWGKADPKQWVNVTFQGKKYRVKADKEGQWMLKMDAFPKGGPYILSINTKKDSKVLENVMMGDVWLLGGQSNMEWPLIKTISGEDSVKAANHPNIRLFEVGRNLSLEEIEEVPEAKWSICSPETVANFSAIGYYFARRIESDMDVAIGLLDINWGGTLSEAWTSADALLTHADFKERVTTNQTEGPKDFSDPDLKQKSPNSWPTSLFYGMLEPIIPFGIKGALWYQGESNASRAYQYREIFPLMIEDWRAQWGQGDFPFLWVQLANFKQPKADPEDSDWAELREAQTMTLSLPNTAQAVIIDKGEAGDIHPRDKWTVGERLAKGAKKIAYDMDVVYSGPTYKSMEIQGNQIRISFDHIGSGLVVNDKYGYVKGFAVAGSDKKFHWVSGQQDGDQVVLETGDIKNPVAVRYGWADNPDDVNVYNKEGLPANPFRTDDWNGITYGKK</sequence>
<accession>A0A512CGE4</accession>
<dbReference type="Gene3D" id="3.40.50.1110">
    <property type="entry name" value="SGNH hydrolase"/>
    <property type="match status" value="1"/>
</dbReference>
<evidence type="ECO:0000259" key="2">
    <source>
        <dbReference type="Pfam" id="PF03629"/>
    </source>
</evidence>
<reference evidence="3 4" key="1">
    <citation type="submission" date="2019-07" db="EMBL/GenBank/DDBJ databases">
        <title>Whole genome shotgun sequence of Cyclobacterium qasimii NBRC 106168.</title>
        <authorList>
            <person name="Hosoyama A."/>
            <person name="Uohara A."/>
            <person name="Ohji S."/>
            <person name="Ichikawa N."/>
        </authorList>
    </citation>
    <scope>NUCLEOTIDE SEQUENCE [LARGE SCALE GENOMIC DNA]</scope>
    <source>
        <strain evidence="3 4">NBRC 106168</strain>
    </source>
</reference>